<reference evidence="2 3" key="1">
    <citation type="journal article" date="2024" name="Front. Microbiol.">
        <title>Transcriptomic insights into the dominance of two phototrophs throughout the water column of a tropical hypersaline-alkaline crater lake (Dziani Dzaha, Mayotte).</title>
        <authorList>
            <person name="Duperron S."/>
            <person name="Halary S."/>
            <person name="Bouly J.-P."/>
            <person name="Roussel T."/>
            <person name="Hugoni M."/>
            <person name="Bruto M."/>
            <person name="Oger P."/>
            <person name="Duval C."/>
            <person name="Woo A."/>
            <person name="Jezequiel D."/>
            <person name="Ader M."/>
            <person name="Leboulanger C."/>
            <person name="Agogue H."/>
            <person name="Grossi V."/>
            <person name="Trousselier M."/>
            <person name="Bernard C."/>
        </authorList>
    </citation>
    <scope>NUCLEOTIDE SEQUENCE [LARGE SCALE GENOMIC DNA]</scope>
    <source>
        <strain evidence="2 3">PMC 851.14</strain>
    </source>
</reference>
<dbReference type="EMBL" id="JBBWYZ010000015">
    <property type="protein sequence ID" value="MEK9513565.1"/>
    <property type="molecule type" value="Genomic_DNA"/>
</dbReference>
<keyword evidence="3" id="KW-1185">Reference proteome</keyword>
<accession>A0ABU9ESD8</accession>
<feature type="chain" id="PRO_5046238149" evidence="1">
    <location>
        <begin position="32"/>
        <end position="151"/>
    </location>
</feature>
<dbReference type="PROSITE" id="PS51257">
    <property type="entry name" value="PROKAR_LIPOPROTEIN"/>
    <property type="match status" value="1"/>
</dbReference>
<name>A0ABU9ESD8_LIMFS</name>
<organism evidence="2 3">
    <name type="scientific">Limnospira fusiformis PMC 851.14</name>
    <dbReference type="NCBI Taxonomy" id="2219512"/>
    <lineage>
        <taxon>Bacteria</taxon>
        <taxon>Bacillati</taxon>
        <taxon>Cyanobacteriota</taxon>
        <taxon>Cyanophyceae</taxon>
        <taxon>Oscillatoriophycideae</taxon>
        <taxon>Oscillatoriales</taxon>
        <taxon>Sirenicapillariaceae</taxon>
        <taxon>Limnospira</taxon>
    </lineage>
</organism>
<proteinExistence type="predicted"/>
<keyword evidence="1" id="KW-0732">Signal</keyword>
<dbReference type="Gene3D" id="2.60.120.380">
    <property type="match status" value="1"/>
</dbReference>
<dbReference type="RefSeq" id="WP_368663153.1">
    <property type="nucleotide sequence ID" value="NZ_JBBWYZ010000015.1"/>
</dbReference>
<comment type="caution">
    <text evidence="2">The sequence shown here is derived from an EMBL/GenBank/DDBJ whole genome shotgun (WGS) entry which is preliminary data.</text>
</comment>
<gene>
    <name evidence="2" type="ORF">AAEJ74_18265</name>
</gene>
<dbReference type="Proteomes" id="UP001387447">
    <property type="component" value="Unassembled WGS sequence"/>
</dbReference>
<feature type="signal peptide" evidence="1">
    <location>
        <begin position="1"/>
        <end position="31"/>
    </location>
</feature>
<evidence type="ECO:0000313" key="2">
    <source>
        <dbReference type="EMBL" id="MEK9513565.1"/>
    </source>
</evidence>
<protein>
    <submittedName>
        <fullName evidence="2">Peptidase</fullName>
    </submittedName>
</protein>
<evidence type="ECO:0000256" key="1">
    <source>
        <dbReference type="SAM" id="SignalP"/>
    </source>
</evidence>
<sequence length="151" mass="16332">MKNLSISSWSSSLLASLTACTLALATGPLQAQQVMYQPISIVPGEVVEDILSEGDIPIGDGGFLRDYRVRLPNNEQVMIELMSDEFDTVVVLLSDDGIAIAENDDGPDGTTNSLLFARIMEGGDYIVRVRAFGERRGGNFRLKVTRLVPAG</sequence>
<evidence type="ECO:0000313" key="3">
    <source>
        <dbReference type="Proteomes" id="UP001387447"/>
    </source>
</evidence>